<dbReference type="EMBL" id="PVMZ01000042">
    <property type="protein sequence ID" value="PRX07398.1"/>
    <property type="molecule type" value="Genomic_DNA"/>
</dbReference>
<feature type="domain" description="Putative exodeoxyribonuclease 8 PDDEXK-like" evidence="1">
    <location>
        <begin position="49"/>
        <end position="281"/>
    </location>
</feature>
<name>A0A2T0JIJ1_9ACTN</name>
<dbReference type="RefSeq" id="WP_106330959.1">
    <property type="nucleotide sequence ID" value="NZ_BOMO01000163.1"/>
</dbReference>
<evidence type="ECO:0000259" key="1">
    <source>
        <dbReference type="Pfam" id="PF12684"/>
    </source>
</evidence>
<keyword evidence="3" id="KW-1185">Reference proteome</keyword>
<dbReference type="InterPro" id="IPR024432">
    <property type="entry name" value="Put_RecE_PDDEXK-like_dom"/>
</dbReference>
<organism evidence="2 3">
    <name type="scientific">Actinoplanes italicus</name>
    <dbReference type="NCBI Taxonomy" id="113567"/>
    <lineage>
        <taxon>Bacteria</taxon>
        <taxon>Bacillati</taxon>
        <taxon>Actinomycetota</taxon>
        <taxon>Actinomycetes</taxon>
        <taxon>Micromonosporales</taxon>
        <taxon>Micromonosporaceae</taxon>
        <taxon>Actinoplanes</taxon>
    </lineage>
</organism>
<dbReference type="InterPro" id="IPR011604">
    <property type="entry name" value="PDDEXK-like_dom_sf"/>
</dbReference>
<dbReference type="AlphaFoldDB" id="A0A2T0JIJ1"/>
<dbReference type="Pfam" id="PF12684">
    <property type="entry name" value="DUF3799"/>
    <property type="match status" value="1"/>
</dbReference>
<evidence type="ECO:0000313" key="3">
    <source>
        <dbReference type="Proteomes" id="UP000239415"/>
    </source>
</evidence>
<comment type="caution">
    <text evidence="2">The sequence shown here is derived from an EMBL/GenBank/DDBJ whole genome shotgun (WGS) entry which is preliminary data.</text>
</comment>
<reference evidence="2 3" key="1">
    <citation type="submission" date="2018-03" db="EMBL/GenBank/DDBJ databases">
        <title>Genomic Encyclopedia of Archaeal and Bacterial Type Strains, Phase II (KMG-II): from individual species to whole genera.</title>
        <authorList>
            <person name="Goeker M."/>
        </authorList>
    </citation>
    <scope>NUCLEOTIDE SEQUENCE [LARGE SCALE GENOMIC DNA]</scope>
    <source>
        <strain evidence="2 3">DSM 43146</strain>
    </source>
</reference>
<accession>A0A2T0JIJ1</accession>
<gene>
    <name evidence="2" type="ORF">CLV67_14273</name>
</gene>
<sequence length="300" mass="33048">MTEQLTLPPATGDWTITEPSQHALMPEAVYHDDPVVGGSLSSTGARKLLDTCPAKFRWWADNQQPYKTTFEVGKAAHRKILGAGAELVLFPGTGKNPEAWQKHDDIAAVEALRADGKVPLKPSQMAMVDAMAEAMRAEPLARPLLDPTIGATELSLFWKHRGAWGRSRPDRIVRLPSGRTAIVDYKSAVSAAPADVEKAIAQHGYHIQGAFYRAAAAALGICGEDESVFLLLVQEKEPPYLTTVVQPDHTAMRMGAIRVRQAFDRYAECVRDKRWPGYSDDVVIAELPPWETRELDGVVW</sequence>
<protein>
    <submittedName>
        <fullName evidence="2">PDDEXK-like uncharacterized protein DUF3799</fullName>
    </submittedName>
</protein>
<dbReference type="Gene3D" id="3.90.320.10">
    <property type="match status" value="1"/>
</dbReference>
<evidence type="ECO:0000313" key="2">
    <source>
        <dbReference type="EMBL" id="PRX07398.1"/>
    </source>
</evidence>
<dbReference type="OrthoDB" id="3292504at2"/>
<dbReference type="Proteomes" id="UP000239415">
    <property type="component" value="Unassembled WGS sequence"/>
</dbReference>
<proteinExistence type="predicted"/>